<keyword evidence="1" id="KW-0482">Metalloprotease</keyword>
<dbReference type="Pfam" id="PF01471">
    <property type="entry name" value="PG_binding_1"/>
    <property type="match status" value="1"/>
</dbReference>
<sequence>MGGGARWLPLLLLPLLLLLVPRGEAEPALLEAEEAEAWLRSYGYLPAAPRQPSTLRAARSLAAALAEMQAFYGIPVTGLLDQETRA</sequence>
<dbReference type="GO" id="GO:0008237">
    <property type="term" value="F:metallopeptidase activity"/>
    <property type="evidence" value="ECO:0007669"/>
    <property type="project" value="UniProtKB-KW"/>
</dbReference>
<dbReference type="KEGG" id="nss:113426615"/>
<dbReference type="InterPro" id="IPR036365">
    <property type="entry name" value="PGBD-like_sf"/>
</dbReference>
<feature type="signal peptide" evidence="2">
    <location>
        <begin position="1"/>
        <end position="25"/>
    </location>
</feature>
<dbReference type="Proteomes" id="UP000504612">
    <property type="component" value="Unplaced"/>
</dbReference>
<dbReference type="SUPFAM" id="SSF47090">
    <property type="entry name" value="PGBD-like"/>
    <property type="match status" value="1"/>
</dbReference>
<feature type="domain" description="Peptidoglycan binding-like" evidence="3">
    <location>
        <begin position="33"/>
        <end position="86"/>
    </location>
</feature>
<keyword evidence="4" id="KW-1185">Reference proteome</keyword>
<evidence type="ECO:0000256" key="1">
    <source>
        <dbReference type="ARBA" id="ARBA00023049"/>
    </source>
</evidence>
<dbReference type="InterPro" id="IPR036366">
    <property type="entry name" value="PGBDSf"/>
</dbReference>
<dbReference type="Gene3D" id="1.10.101.10">
    <property type="entry name" value="PGBD-like superfamily/PGBD"/>
    <property type="match status" value="1"/>
</dbReference>
<evidence type="ECO:0000313" key="5">
    <source>
        <dbReference type="RefSeq" id="XP_026544785.1"/>
    </source>
</evidence>
<name>A0A6J1VP44_9SAUR</name>
<keyword evidence="1" id="KW-0378">Hydrolase</keyword>
<evidence type="ECO:0000259" key="3">
    <source>
        <dbReference type="Pfam" id="PF01471"/>
    </source>
</evidence>
<feature type="chain" id="PRO_5026820843" evidence="2">
    <location>
        <begin position="26"/>
        <end position="86"/>
    </location>
</feature>
<organism evidence="4 5">
    <name type="scientific">Notechis scutatus</name>
    <name type="common">mainland tiger snake</name>
    <dbReference type="NCBI Taxonomy" id="8663"/>
    <lineage>
        <taxon>Eukaryota</taxon>
        <taxon>Metazoa</taxon>
        <taxon>Chordata</taxon>
        <taxon>Craniata</taxon>
        <taxon>Vertebrata</taxon>
        <taxon>Euteleostomi</taxon>
        <taxon>Lepidosauria</taxon>
        <taxon>Squamata</taxon>
        <taxon>Bifurcata</taxon>
        <taxon>Unidentata</taxon>
        <taxon>Episquamata</taxon>
        <taxon>Toxicofera</taxon>
        <taxon>Serpentes</taxon>
        <taxon>Colubroidea</taxon>
        <taxon>Elapidae</taxon>
        <taxon>Hydrophiinae</taxon>
        <taxon>Notechis</taxon>
    </lineage>
</organism>
<protein>
    <submittedName>
        <fullName evidence="5">Matrix metalloproteinase-15-like</fullName>
    </submittedName>
</protein>
<dbReference type="GeneID" id="113426615"/>
<dbReference type="RefSeq" id="XP_026544785.1">
    <property type="nucleotide sequence ID" value="XM_026689000.1"/>
</dbReference>
<gene>
    <name evidence="5" type="primary">LOC113426615</name>
</gene>
<reference evidence="5" key="1">
    <citation type="submission" date="2025-08" db="UniProtKB">
        <authorList>
            <consortium name="RefSeq"/>
        </authorList>
    </citation>
    <scope>IDENTIFICATION</scope>
</reference>
<proteinExistence type="predicted"/>
<dbReference type="AlphaFoldDB" id="A0A6J1VP44"/>
<keyword evidence="2" id="KW-0732">Signal</keyword>
<accession>A0A6J1VP44</accession>
<keyword evidence="1" id="KW-0645">Protease</keyword>
<evidence type="ECO:0000313" key="4">
    <source>
        <dbReference type="Proteomes" id="UP000504612"/>
    </source>
</evidence>
<evidence type="ECO:0000256" key="2">
    <source>
        <dbReference type="SAM" id="SignalP"/>
    </source>
</evidence>
<dbReference type="InterPro" id="IPR002477">
    <property type="entry name" value="Peptidoglycan-bd-like"/>
</dbReference>